<dbReference type="GeneID" id="92073619"/>
<proteinExistence type="predicted"/>
<evidence type="ECO:0000313" key="2">
    <source>
        <dbReference type="Proteomes" id="UP001391051"/>
    </source>
</evidence>
<dbReference type="PANTHER" id="PTHR42034:SF1">
    <property type="entry name" value="CONDENSATION DOMAIN-CONTAINING PROTEIN"/>
    <property type="match status" value="1"/>
</dbReference>
<gene>
    <name evidence="1" type="ORF">PG986_004335</name>
</gene>
<dbReference type="Gene3D" id="3.30.559.30">
    <property type="entry name" value="Nonribosomal peptide synthetase, condensation domain"/>
    <property type="match status" value="1"/>
</dbReference>
<accession>A0ABR1QMB0</accession>
<dbReference type="RefSeq" id="XP_066703184.1">
    <property type="nucleotide sequence ID" value="XM_066840557.1"/>
</dbReference>
<evidence type="ECO:0000313" key="1">
    <source>
        <dbReference type="EMBL" id="KAK7959481.1"/>
    </source>
</evidence>
<dbReference type="PANTHER" id="PTHR42034">
    <property type="entry name" value="CHROMOSOME 7, WHOLE GENOME SHOTGUN SEQUENCE-RELATED"/>
    <property type="match status" value="1"/>
</dbReference>
<protein>
    <submittedName>
        <fullName evidence="1">Uncharacterized protein</fullName>
    </submittedName>
</protein>
<sequence>MAWKKTDVEGVYSRPLGENEAFIKLVGDAGLQLPQKREHWAINYMATIAPKGSFESADLVAHFRRAWAHMRFRHPSLAADVAPASNDSSLTYTVPADGAALDAWVNETFSVAADAKSSAEVIPTFQPTGLAKLVWIPRSGELLGHTSHWRTDGVGAILLLDAFLALAADPQLADPASLAWGTEIERLAPCVEEAAAMPTESTPELKERGAAAMGTFAHAAGAIGIPSLGDAATLPAGTRSASLTFDKEESQRIIAACKQLGVSVTTAAHASVAGANYALADAAERDKKHYTSTVRFALRPYLPAPYSTPAFAAGLYTTGWMKRVEPHMTWAERLQSYAGDYKKGITRDFLDSHREYALQLGALIRSLKPDGTPPSDMDISSIGVVDKMVRSSYGTPQAGFEVKAVGVGVEILSRQGTTFVWTFRDQLNLSVNYNESFHSDEQMQEFVRTVRSQLLKGLFPEENTEAAA</sequence>
<keyword evidence="2" id="KW-1185">Reference proteome</keyword>
<organism evidence="1 2">
    <name type="scientific">Apiospora aurea</name>
    <dbReference type="NCBI Taxonomy" id="335848"/>
    <lineage>
        <taxon>Eukaryota</taxon>
        <taxon>Fungi</taxon>
        <taxon>Dikarya</taxon>
        <taxon>Ascomycota</taxon>
        <taxon>Pezizomycotina</taxon>
        <taxon>Sordariomycetes</taxon>
        <taxon>Xylariomycetidae</taxon>
        <taxon>Amphisphaeriales</taxon>
        <taxon>Apiosporaceae</taxon>
        <taxon>Apiospora</taxon>
    </lineage>
</organism>
<dbReference type="InterPro" id="IPR023213">
    <property type="entry name" value="CAT-like_dom_sf"/>
</dbReference>
<name>A0ABR1QMB0_9PEZI</name>
<dbReference type="Gene3D" id="3.30.559.10">
    <property type="entry name" value="Chloramphenicol acetyltransferase-like domain"/>
    <property type="match status" value="1"/>
</dbReference>
<dbReference type="SUPFAM" id="SSF52777">
    <property type="entry name" value="CoA-dependent acyltransferases"/>
    <property type="match status" value="1"/>
</dbReference>
<comment type="caution">
    <text evidence="1">The sequence shown here is derived from an EMBL/GenBank/DDBJ whole genome shotgun (WGS) entry which is preliminary data.</text>
</comment>
<dbReference type="EMBL" id="JAQQWE010000003">
    <property type="protein sequence ID" value="KAK7959481.1"/>
    <property type="molecule type" value="Genomic_DNA"/>
</dbReference>
<dbReference type="Proteomes" id="UP001391051">
    <property type="component" value="Unassembled WGS sequence"/>
</dbReference>
<reference evidence="1 2" key="1">
    <citation type="submission" date="2023-01" db="EMBL/GenBank/DDBJ databases">
        <title>Analysis of 21 Apiospora genomes using comparative genomics revels a genus with tremendous synthesis potential of carbohydrate active enzymes and secondary metabolites.</title>
        <authorList>
            <person name="Sorensen T."/>
        </authorList>
    </citation>
    <scope>NUCLEOTIDE SEQUENCE [LARGE SCALE GENOMIC DNA]</scope>
    <source>
        <strain evidence="1 2">CBS 24483</strain>
    </source>
</reference>